<accession>A0ABQ2FQP7</accession>
<name>A0ABQ2FQP7_9DEIO</name>
<dbReference type="EMBL" id="BMPE01000025">
    <property type="protein sequence ID" value="GGL17583.1"/>
    <property type="molecule type" value="Genomic_DNA"/>
</dbReference>
<dbReference type="Proteomes" id="UP000604341">
    <property type="component" value="Unassembled WGS sequence"/>
</dbReference>
<gene>
    <name evidence="1" type="ORF">GCM10010844_40500</name>
</gene>
<comment type="caution">
    <text evidence="1">The sequence shown here is derived from an EMBL/GenBank/DDBJ whole genome shotgun (WGS) entry which is preliminary data.</text>
</comment>
<evidence type="ECO:0000313" key="1">
    <source>
        <dbReference type="EMBL" id="GGL17583.1"/>
    </source>
</evidence>
<keyword evidence="2" id="KW-1185">Reference proteome</keyword>
<evidence type="ECO:0000313" key="2">
    <source>
        <dbReference type="Proteomes" id="UP000604341"/>
    </source>
</evidence>
<organism evidence="1 2">
    <name type="scientific">Deinococcus radiotolerans</name>
    <dbReference type="NCBI Taxonomy" id="1309407"/>
    <lineage>
        <taxon>Bacteria</taxon>
        <taxon>Thermotogati</taxon>
        <taxon>Deinococcota</taxon>
        <taxon>Deinococci</taxon>
        <taxon>Deinococcales</taxon>
        <taxon>Deinococcaceae</taxon>
        <taxon>Deinococcus</taxon>
    </lineage>
</organism>
<reference evidence="2" key="1">
    <citation type="journal article" date="2019" name="Int. J. Syst. Evol. Microbiol.">
        <title>The Global Catalogue of Microorganisms (GCM) 10K type strain sequencing project: providing services to taxonomists for standard genome sequencing and annotation.</title>
        <authorList>
            <consortium name="The Broad Institute Genomics Platform"/>
            <consortium name="The Broad Institute Genome Sequencing Center for Infectious Disease"/>
            <person name="Wu L."/>
            <person name="Ma J."/>
        </authorList>
    </citation>
    <scope>NUCLEOTIDE SEQUENCE [LARGE SCALE GENOMIC DNA]</scope>
    <source>
        <strain evidence="2">JCM 19173</strain>
    </source>
</reference>
<proteinExistence type="predicted"/>
<sequence length="100" mass="10562">MGAADHEVWLHLGRILSSRDAVAKAGVLTSFMVSAPLGLCFHLRHLDHRAAGRVVVTVSTLQQRGPEVAVEAVAFLNRLGTQGALPPCTASSPTPVLAVW</sequence>
<protein>
    <submittedName>
        <fullName evidence="1">Uncharacterized protein</fullName>
    </submittedName>
</protein>